<dbReference type="RefSeq" id="WP_157203087.1">
    <property type="nucleotide sequence ID" value="NZ_DUIH01000021.1"/>
</dbReference>
<dbReference type="Proteomes" id="UP000600363">
    <property type="component" value="Unassembled WGS sequence"/>
</dbReference>
<dbReference type="AlphaFoldDB" id="A0A832W069"/>
<accession>A0A832W069</accession>
<evidence type="ECO:0000313" key="3">
    <source>
        <dbReference type="Proteomes" id="UP000600363"/>
    </source>
</evidence>
<reference evidence="2" key="1">
    <citation type="journal article" date="2020" name="bioRxiv">
        <title>A rank-normalized archaeal taxonomy based on genome phylogeny resolves widespread incomplete and uneven classifications.</title>
        <authorList>
            <person name="Rinke C."/>
            <person name="Chuvochina M."/>
            <person name="Mussig A.J."/>
            <person name="Chaumeil P.-A."/>
            <person name="Waite D.W."/>
            <person name="Whitman W.B."/>
            <person name="Parks D.H."/>
            <person name="Hugenholtz P."/>
        </authorList>
    </citation>
    <scope>NUCLEOTIDE SEQUENCE</scope>
    <source>
        <strain evidence="2">UBA12518</strain>
    </source>
</reference>
<feature type="transmembrane region" description="Helical" evidence="1">
    <location>
        <begin position="75"/>
        <end position="94"/>
    </location>
</feature>
<keyword evidence="1" id="KW-0472">Membrane</keyword>
<gene>
    <name evidence="2" type="ORF">HA299_05920</name>
</gene>
<name>A0A832W069_9EURY</name>
<proteinExistence type="predicted"/>
<evidence type="ECO:0000256" key="1">
    <source>
        <dbReference type="SAM" id="Phobius"/>
    </source>
</evidence>
<dbReference type="EMBL" id="DUIH01000021">
    <property type="protein sequence ID" value="HIH70129.1"/>
    <property type="molecule type" value="Genomic_DNA"/>
</dbReference>
<keyword evidence="1" id="KW-0812">Transmembrane</keyword>
<keyword evidence="1" id="KW-1133">Transmembrane helix</keyword>
<sequence>MARTNAVQIVLSVLLAVLVVATVHYGVSFLVETLVKGHNVEAYALRDYTAALSLVAGGALISVGVQLYRGTKVMGLGLAMPGLFLVASSLLTLLMGRPVLLKLATLTTATLILAYLIYRYRHVLEGEE</sequence>
<comment type="caution">
    <text evidence="2">The sequence shown here is derived from an EMBL/GenBank/DDBJ whole genome shotgun (WGS) entry which is preliminary data.</text>
</comment>
<feature type="transmembrane region" description="Helical" evidence="1">
    <location>
        <begin position="100"/>
        <end position="118"/>
    </location>
</feature>
<organism evidence="2 3">
    <name type="scientific">Methermicoccus shengliensis</name>
    <dbReference type="NCBI Taxonomy" id="660064"/>
    <lineage>
        <taxon>Archaea</taxon>
        <taxon>Methanobacteriati</taxon>
        <taxon>Methanobacteriota</taxon>
        <taxon>Stenosarchaea group</taxon>
        <taxon>Methanomicrobia</taxon>
        <taxon>Methanosarcinales</taxon>
        <taxon>Methermicoccaceae</taxon>
        <taxon>Methermicoccus</taxon>
    </lineage>
</organism>
<feature type="transmembrane region" description="Helical" evidence="1">
    <location>
        <begin position="7"/>
        <end position="28"/>
    </location>
</feature>
<evidence type="ECO:0000313" key="2">
    <source>
        <dbReference type="EMBL" id="HIH70129.1"/>
    </source>
</evidence>
<feature type="transmembrane region" description="Helical" evidence="1">
    <location>
        <begin position="48"/>
        <end position="68"/>
    </location>
</feature>
<protein>
    <submittedName>
        <fullName evidence="2">Uncharacterized protein</fullName>
    </submittedName>
</protein>